<dbReference type="OrthoDB" id="10250831at2759"/>
<dbReference type="InterPro" id="IPR002735">
    <property type="entry name" value="Transl_init_fac_IF2/IF5_dom"/>
</dbReference>
<dbReference type="InterPro" id="IPR016190">
    <property type="entry name" value="Transl_init_fac_IF2/IF5_Zn-bd"/>
</dbReference>
<evidence type="ECO:0000256" key="5">
    <source>
        <dbReference type="ARBA" id="ARBA00023134"/>
    </source>
</evidence>
<keyword evidence="3" id="KW-0547">Nucleotide-binding</keyword>
<dbReference type="GO" id="GO:0005525">
    <property type="term" value="F:GTP binding"/>
    <property type="evidence" value="ECO:0007669"/>
    <property type="project" value="UniProtKB-KW"/>
</dbReference>
<keyword evidence="4" id="KW-0648">Protein biosynthesis</keyword>
<keyword evidence="5" id="KW-0342">GTP-binding</keyword>
<dbReference type="STRING" id="331657.A0A4U0XV14"/>
<dbReference type="GO" id="GO:0001732">
    <property type="term" value="P:formation of cytoplasmic translation initiation complex"/>
    <property type="evidence" value="ECO:0007669"/>
    <property type="project" value="TreeGrafter"/>
</dbReference>
<comment type="caution">
    <text evidence="7">The sequence shown here is derived from an EMBL/GenBank/DDBJ whole genome shotgun (WGS) entry which is preliminary data.</text>
</comment>
<dbReference type="FunFam" id="3.30.30.170:FF:000002">
    <property type="entry name" value="Eukaryotic translation initiation factor 5"/>
    <property type="match status" value="1"/>
</dbReference>
<organism evidence="7 8">
    <name type="scientific">Cryomyces minteri</name>
    <dbReference type="NCBI Taxonomy" id="331657"/>
    <lineage>
        <taxon>Eukaryota</taxon>
        <taxon>Fungi</taxon>
        <taxon>Dikarya</taxon>
        <taxon>Ascomycota</taxon>
        <taxon>Pezizomycotina</taxon>
        <taxon>Dothideomycetes</taxon>
        <taxon>Dothideomycetes incertae sedis</taxon>
        <taxon>Cryomyces</taxon>
    </lineage>
</organism>
<dbReference type="GO" id="GO:0005092">
    <property type="term" value="F:GDP-dissociation inhibitor activity"/>
    <property type="evidence" value="ECO:0007669"/>
    <property type="project" value="TreeGrafter"/>
</dbReference>
<reference evidence="7 8" key="1">
    <citation type="submission" date="2017-03" db="EMBL/GenBank/DDBJ databases">
        <title>Genomes of endolithic fungi from Antarctica.</title>
        <authorList>
            <person name="Coleine C."/>
            <person name="Masonjones S."/>
            <person name="Stajich J.E."/>
        </authorList>
    </citation>
    <scope>NUCLEOTIDE SEQUENCE [LARGE SCALE GENOMIC DNA]</scope>
    <source>
        <strain evidence="7 8">CCFEE 5187</strain>
    </source>
</reference>
<evidence type="ECO:0000259" key="6">
    <source>
        <dbReference type="SMART" id="SM00653"/>
    </source>
</evidence>
<dbReference type="SUPFAM" id="SSF100966">
    <property type="entry name" value="Translation initiation factor 2 beta, aIF2beta, N-terminal domain"/>
    <property type="match status" value="1"/>
</dbReference>
<proteinExistence type="inferred from homology"/>
<evidence type="ECO:0000313" key="7">
    <source>
        <dbReference type="EMBL" id="TKA79353.1"/>
    </source>
</evidence>
<sequence>MATVNIRRDVTDPFYRYKMERLQSKVEGKGNGIKTVIVNLSSVAQSLARPPSYVIKYFGFELGAQTNIAPTDDRWIINGAHEASKLQDYLDGFISKFVLCKKCKNPETDVQIKNNDITLDCKAC</sequence>
<evidence type="ECO:0000256" key="4">
    <source>
        <dbReference type="ARBA" id="ARBA00022917"/>
    </source>
</evidence>
<dbReference type="SUPFAM" id="SSF75689">
    <property type="entry name" value="Zinc-binding domain of translation initiation factor 2 beta"/>
    <property type="match status" value="1"/>
</dbReference>
<dbReference type="InterPro" id="IPR045196">
    <property type="entry name" value="IF2/IF5"/>
</dbReference>
<gene>
    <name evidence="7" type="ORF">B0A49_01000</name>
</gene>
<dbReference type="AlphaFoldDB" id="A0A4U0XV14"/>
<name>A0A4U0XV14_9PEZI</name>
<dbReference type="GO" id="GO:0003743">
    <property type="term" value="F:translation initiation factor activity"/>
    <property type="evidence" value="ECO:0007669"/>
    <property type="project" value="UniProtKB-KW"/>
</dbReference>
<dbReference type="PANTHER" id="PTHR23001">
    <property type="entry name" value="EUKARYOTIC TRANSLATION INITIATION FACTOR"/>
    <property type="match status" value="1"/>
</dbReference>
<dbReference type="EMBL" id="NAJN01000102">
    <property type="protein sequence ID" value="TKA79353.1"/>
    <property type="molecule type" value="Genomic_DNA"/>
</dbReference>
<dbReference type="Pfam" id="PF01873">
    <property type="entry name" value="eIF-5_eIF-2B"/>
    <property type="match status" value="1"/>
</dbReference>
<keyword evidence="2 7" id="KW-0396">Initiation factor</keyword>
<dbReference type="InterPro" id="IPR016189">
    <property type="entry name" value="Transl_init_fac_IF2/IF5_N"/>
</dbReference>
<dbReference type="SMART" id="SM00653">
    <property type="entry name" value="eIF2B_5"/>
    <property type="match status" value="1"/>
</dbReference>
<feature type="non-terminal residue" evidence="7">
    <location>
        <position position="124"/>
    </location>
</feature>
<protein>
    <submittedName>
        <fullName evidence="7">Putative eukaryotic translation initiation factor 5</fullName>
    </submittedName>
</protein>
<dbReference type="Gene3D" id="2.20.25.350">
    <property type="match status" value="1"/>
</dbReference>
<keyword evidence="8" id="KW-1185">Reference proteome</keyword>
<evidence type="ECO:0000313" key="8">
    <source>
        <dbReference type="Proteomes" id="UP000308768"/>
    </source>
</evidence>
<dbReference type="Gene3D" id="3.30.30.170">
    <property type="match status" value="1"/>
</dbReference>
<evidence type="ECO:0000256" key="1">
    <source>
        <dbReference type="ARBA" id="ARBA00010397"/>
    </source>
</evidence>
<dbReference type="GO" id="GO:0005829">
    <property type="term" value="C:cytosol"/>
    <property type="evidence" value="ECO:0007669"/>
    <property type="project" value="TreeGrafter"/>
</dbReference>
<dbReference type="GO" id="GO:0071074">
    <property type="term" value="F:eukaryotic initiation factor eIF2 binding"/>
    <property type="evidence" value="ECO:0007669"/>
    <property type="project" value="TreeGrafter"/>
</dbReference>
<dbReference type="PANTHER" id="PTHR23001:SF7">
    <property type="entry name" value="EUKARYOTIC TRANSLATION INITIATION FACTOR 5"/>
    <property type="match status" value="1"/>
</dbReference>
<accession>A0A4U0XV14</accession>
<dbReference type="Proteomes" id="UP000308768">
    <property type="component" value="Unassembled WGS sequence"/>
</dbReference>
<comment type="similarity">
    <text evidence="1">Belongs to the eIF-2-beta/eIF-5 family.</text>
</comment>
<feature type="domain" description="Translation initiation factor IF2/IF5" evidence="6">
    <location>
        <begin position="14"/>
        <end position="124"/>
    </location>
</feature>
<evidence type="ECO:0000256" key="3">
    <source>
        <dbReference type="ARBA" id="ARBA00022741"/>
    </source>
</evidence>
<evidence type="ECO:0000256" key="2">
    <source>
        <dbReference type="ARBA" id="ARBA00022540"/>
    </source>
</evidence>